<name>A0ABR1R1W6_9PEZI</name>
<organism evidence="1 2">
    <name type="scientific">Apiospora marii</name>
    <dbReference type="NCBI Taxonomy" id="335849"/>
    <lineage>
        <taxon>Eukaryota</taxon>
        <taxon>Fungi</taxon>
        <taxon>Dikarya</taxon>
        <taxon>Ascomycota</taxon>
        <taxon>Pezizomycotina</taxon>
        <taxon>Sordariomycetes</taxon>
        <taxon>Xylariomycetidae</taxon>
        <taxon>Amphisphaeriales</taxon>
        <taxon>Apiosporaceae</taxon>
        <taxon>Apiospora</taxon>
    </lineage>
</organism>
<evidence type="ECO:0008006" key="3">
    <source>
        <dbReference type="Google" id="ProtNLM"/>
    </source>
</evidence>
<evidence type="ECO:0000313" key="2">
    <source>
        <dbReference type="Proteomes" id="UP001396898"/>
    </source>
</evidence>
<gene>
    <name evidence="1" type="ORF">PG991_015524</name>
</gene>
<proteinExistence type="predicted"/>
<dbReference type="Proteomes" id="UP001396898">
    <property type="component" value="Unassembled WGS sequence"/>
</dbReference>
<sequence>MQLLQNNEQDQAGTYSLSLDWALNGRDYDTPDHYDTARESRECFISRRPSHVHVTQSTRGSSQLAGATHLGILDQLPNEVITAILQYCTVRTLLSHVLRVNHAAYAIVKHLPGFILLTKTLRDHINRSVGHYTRIWSALIRISPYATMCHLLESGTCGRCGDTGAELRPAHAKVLCDQCVRRPQY</sequence>
<protein>
    <recommendedName>
        <fullName evidence="3">F-box domain-containing protein</fullName>
    </recommendedName>
</protein>
<reference evidence="1 2" key="1">
    <citation type="submission" date="2023-01" db="EMBL/GenBank/DDBJ databases">
        <title>Analysis of 21 Apiospora genomes using comparative genomics revels a genus with tremendous synthesis potential of carbohydrate active enzymes and secondary metabolites.</title>
        <authorList>
            <person name="Sorensen T."/>
        </authorList>
    </citation>
    <scope>NUCLEOTIDE SEQUENCE [LARGE SCALE GENOMIC DNA]</scope>
    <source>
        <strain evidence="1 2">CBS 20057</strain>
    </source>
</reference>
<evidence type="ECO:0000313" key="1">
    <source>
        <dbReference type="EMBL" id="KAK7996057.1"/>
    </source>
</evidence>
<dbReference type="EMBL" id="JAQQWI010000022">
    <property type="protein sequence ID" value="KAK7996057.1"/>
    <property type="molecule type" value="Genomic_DNA"/>
</dbReference>
<keyword evidence="2" id="KW-1185">Reference proteome</keyword>
<comment type="caution">
    <text evidence="1">The sequence shown here is derived from an EMBL/GenBank/DDBJ whole genome shotgun (WGS) entry which is preliminary data.</text>
</comment>
<accession>A0ABR1R1W6</accession>